<sequence>MYSRTTFLAASGLGVGLTVGARPDSRGLERMGICSGYIQRNANLGTLRKFPGALRQTRRQVIPAAHSDRTAA</sequence>
<evidence type="ECO:0000313" key="1">
    <source>
        <dbReference type="EMBL" id="MEQ2441876.1"/>
    </source>
</evidence>
<reference evidence="1 2" key="1">
    <citation type="submission" date="2024-03" db="EMBL/GenBank/DDBJ databases">
        <title>Human intestinal bacterial collection.</title>
        <authorList>
            <person name="Pauvert C."/>
            <person name="Hitch T.C.A."/>
            <person name="Clavel T."/>
        </authorList>
    </citation>
    <scope>NUCLEOTIDE SEQUENCE [LARGE SCALE GENOMIC DNA]</scope>
    <source>
        <strain evidence="1 2">CLA-AP-H29</strain>
    </source>
</reference>
<dbReference type="RefSeq" id="WP_294520305.1">
    <property type="nucleotide sequence ID" value="NZ_JBBMFK010000001.1"/>
</dbReference>
<evidence type="ECO:0000313" key="2">
    <source>
        <dbReference type="Proteomes" id="UP001464378"/>
    </source>
</evidence>
<proteinExistence type="predicted"/>
<comment type="caution">
    <text evidence="1">The sequence shown here is derived from an EMBL/GenBank/DDBJ whole genome shotgun (WGS) entry which is preliminary data.</text>
</comment>
<keyword evidence="2" id="KW-1185">Reference proteome</keyword>
<organism evidence="1 2">
    <name type="scientific">Pseudoflavonifractor intestinihominis</name>
    <dbReference type="NCBI Taxonomy" id="3133171"/>
    <lineage>
        <taxon>Bacteria</taxon>
        <taxon>Bacillati</taxon>
        <taxon>Bacillota</taxon>
        <taxon>Clostridia</taxon>
        <taxon>Eubacteriales</taxon>
        <taxon>Oscillospiraceae</taxon>
        <taxon>Pseudoflavonifractor</taxon>
    </lineage>
</organism>
<dbReference type="Proteomes" id="UP001464378">
    <property type="component" value="Unassembled WGS sequence"/>
</dbReference>
<gene>
    <name evidence="1" type="ORF">WMO64_00135</name>
</gene>
<accession>A0ABV1E3I8</accession>
<dbReference type="EMBL" id="JBBMFK010000001">
    <property type="protein sequence ID" value="MEQ2441876.1"/>
    <property type="molecule type" value="Genomic_DNA"/>
</dbReference>
<protein>
    <submittedName>
        <fullName evidence="1">Uncharacterized protein</fullName>
    </submittedName>
</protein>
<name>A0ABV1E3I8_9FIRM</name>